<proteinExistence type="predicted"/>
<dbReference type="EMBL" id="CADCWD010000067">
    <property type="protein sequence ID" value="CAA9540135.1"/>
    <property type="molecule type" value="Genomic_DNA"/>
</dbReference>
<evidence type="ECO:0000259" key="1">
    <source>
        <dbReference type="Pfam" id="PF01850"/>
    </source>
</evidence>
<name>A0A6J4U7C4_9SPHN</name>
<reference evidence="2" key="1">
    <citation type="submission" date="2020-02" db="EMBL/GenBank/DDBJ databases">
        <authorList>
            <person name="Meier V. D."/>
        </authorList>
    </citation>
    <scope>NUCLEOTIDE SEQUENCE</scope>
    <source>
        <strain evidence="2">AVDCRST_MAG23</strain>
    </source>
</reference>
<organism evidence="2">
    <name type="scientific">uncultured Sphingosinicella sp</name>
    <dbReference type="NCBI Taxonomy" id="478748"/>
    <lineage>
        <taxon>Bacteria</taxon>
        <taxon>Pseudomonadati</taxon>
        <taxon>Pseudomonadota</taxon>
        <taxon>Alphaproteobacteria</taxon>
        <taxon>Sphingomonadales</taxon>
        <taxon>Sphingosinicellaceae</taxon>
        <taxon>Sphingosinicella</taxon>
        <taxon>environmental samples</taxon>
    </lineage>
</organism>
<accession>A0A6J4U7C4</accession>
<dbReference type="Pfam" id="PF01850">
    <property type="entry name" value="PIN"/>
    <property type="match status" value="1"/>
</dbReference>
<dbReference type="SUPFAM" id="SSF88723">
    <property type="entry name" value="PIN domain-like"/>
    <property type="match status" value="1"/>
</dbReference>
<protein>
    <submittedName>
        <fullName evidence="2">Programmed cell death toxin MazF like</fullName>
    </submittedName>
</protein>
<feature type="domain" description="PIN" evidence="1">
    <location>
        <begin position="4"/>
        <end position="113"/>
    </location>
</feature>
<evidence type="ECO:0000313" key="2">
    <source>
        <dbReference type="EMBL" id="CAA9540135.1"/>
    </source>
</evidence>
<sequence length="133" mass="14869">MRAFLDTNVLVYAFSHDSRADKARLLLDCRGLIGVQCLNEFANVARTKLKMSWDETQEALVAIADLCEVTAPIDLDLHHEGLALAERYQLSIYDGLIVAAALRSRCDTLWSEDMQNGMIIEKQLTIRNPFAAG</sequence>
<dbReference type="Gene3D" id="3.40.50.1010">
    <property type="entry name" value="5'-nuclease"/>
    <property type="match status" value="1"/>
</dbReference>
<gene>
    <name evidence="2" type="ORF">AVDCRST_MAG23-1969</name>
</gene>
<dbReference type="AlphaFoldDB" id="A0A6J4U7C4"/>
<dbReference type="CDD" id="cd18692">
    <property type="entry name" value="PIN_VapC-like"/>
    <property type="match status" value="1"/>
</dbReference>
<dbReference type="InterPro" id="IPR029060">
    <property type="entry name" value="PIN-like_dom_sf"/>
</dbReference>
<dbReference type="InterPro" id="IPR002716">
    <property type="entry name" value="PIN_dom"/>
</dbReference>